<dbReference type="Gene3D" id="2.30.36.70">
    <property type="entry name" value="Actin, Chain A, domain 2"/>
    <property type="match status" value="1"/>
</dbReference>
<dbReference type="Gene3D" id="3.30.420.40">
    <property type="match status" value="2"/>
</dbReference>
<dbReference type="Proteomes" id="UP000053237">
    <property type="component" value="Unassembled WGS sequence"/>
</dbReference>
<gene>
    <name evidence="5" type="ORF">BN9_081670</name>
</gene>
<sequence length="414" mass="46487">MNVHNQPIVPYTSNCDMKVVAIDNGGHTIKASVVLTGEIGQESPVVKTYHPHLLRNCAASSSDGSKLWIGEQLLTKEHQREKMTYLRPIERGYCVNWNIESEIWSHLFSSQMLNVEIAPGTEIGCVCTAPPLGLKKIGETMDQVVFEEFGFDSFCRVSSALMCVNTQAHMSKNRSQGYLVVDTGFSFTHVIPVINGQVYYPGVKRLSVGGKLLTNYLKELITTRQYNVSQEYNLMEQLKEAQCYCATSFQTEMEQFRTSTSLDKNKNWLLPDFISNFNGKEVDPAQLTSSTQYISLGLELIRVPEILFYPSDIGIDQAGIASVIVQSIDLCPADIQPLLYQQILLVGGNSKFPNFKDRLLAELRPIVPTHYPIHFCSIRDPILAAWEGCVLTADQYETCSKVTREQYLEHGTSF</sequence>
<dbReference type="EMBL" id="CAIX01000156">
    <property type="protein sequence ID" value="CCI47189.1"/>
    <property type="molecule type" value="Genomic_DNA"/>
</dbReference>
<reference evidence="5 6" key="1">
    <citation type="submission" date="2012-05" db="EMBL/GenBank/DDBJ databases">
        <title>Recombination and specialization in a pathogen metapopulation.</title>
        <authorList>
            <person name="Gardiner A."/>
            <person name="Kemen E."/>
            <person name="Schultz-Larsen T."/>
            <person name="MacLean D."/>
            <person name="Van Oosterhout C."/>
            <person name="Jones J.D.G."/>
        </authorList>
    </citation>
    <scope>NUCLEOTIDE SEQUENCE [LARGE SCALE GENOMIC DNA]</scope>
    <source>
        <strain evidence="5 6">Ac Nc2</strain>
    </source>
</reference>
<dbReference type="AlphaFoldDB" id="A0A024GKC8"/>
<keyword evidence="6" id="KW-1185">Reference proteome</keyword>
<dbReference type="InterPro" id="IPR004000">
    <property type="entry name" value="Actin"/>
</dbReference>
<evidence type="ECO:0000256" key="3">
    <source>
        <dbReference type="ARBA" id="ARBA00022490"/>
    </source>
</evidence>
<dbReference type="Gene3D" id="3.90.640.10">
    <property type="entry name" value="Actin, Chain A, domain 4"/>
    <property type="match status" value="1"/>
</dbReference>
<dbReference type="CDD" id="cd10210">
    <property type="entry name" value="ASKHA_NBD_Arp6"/>
    <property type="match status" value="1"/>
</dbReference>
<evidence type="ECO:0000256" key="2">
    <source>
        <dbReference type="ARBA" id="ARBA00005665"/>
    </source>
</evidence>
<comment type="similarity">
    <text evidence="2">Belongs to the actin family. ARP6 subfamily.</text>
</comment>
<evidence type="ECO:0000313" key="5">
    <source>
        <dbReference type="EMBL" id="CCI47189.1"/>
    </source>
</evidence>
<evidence type="ECO:0000313" key="6">
    <source>
        <dbReference type="Proteomes" id="UP000053237"/>
    </source>
</evidence>
<dbReference type="SUPFAM" id="SSF53067">
    <property type="entry name" value="Actin-like ATPase domain"/>
    <property type="match status" value="2"/>
</dbReference>
<dbReference type="STRING" id="65357.A0A024GKC8"/>
<comment type="caution">
    <text evidence="5">The sequence shown here is derived from an EMBL/GenBank/DDBJ whole genome shotgun (WGS) entry which is preliminary data.</text>
</comment>
<dbReference type="PANTHER" id="PTHR11937">
    <property type="entry name" value="ACTIN"/>
    <property type="match status" value="1"/>
</dbReference>
<dbReference type="OrthoDB" id="6220758at2759"/>
<evidence type="ECO:0000256" key="1">
    <source>
        <dbReference type="ARBA" id="ARBA00004496"/>
    </source>
</evidence>
<keyword evidence="3" id="KW-0963">Cytoplasm</keyword>
<evidence type="ECO:0008006" key="7">
    <source>
        <dbReference type="Google" id="ProtNLM"/>
    </source>
</evidence>
<comment type="subcellular location">
    <subcellularLocation>
        <location evidence="1">Cytoplasm</location>
    </subcellularLocation>
</comment>
<dbReference type="SMART" id="SM00268">
    <property type="entry name" value="ACTIN"/>
    <property type="match status" value="1"/>
</dbReference>
<dbReference type="InterPro" id="IPR043129">
    <property type="entry name" value="ATPase_NBD"/>
</dbReference>
<dbReference type="InParanoid" id="A0A024GKC8"/>
<comment type="catalytic activity">
    <reaction evidence="4">
        <text>ATP + H2O = ADP + phosphate + H(+)</text>
        <dbReference type="Rhea" id="RHEA:13065"/>
        <dbReference type="ChEBI" id="CHEBI:15377"/>
        <dbReference type="ChEBI" id="CHEBI:15378"/>
        <dbReference type="ChEBI" id="CHEBI:30616"/>
        <dbReference type="ChEBI" id="CHEBI:43474"/>
        <dbReference type="ChEBI" id="CHEBI:456216"/>
    </reaction>
</comment>
<dbReference type="FunFam" id="3.90.640.10:FF:000014">
    <property type="entry name" value="Putative actin-related protein 6"/>
    <property type="match status" value="1"/>
</dbReference>
<protein>
    <recommendedName>
        <fullName evidence="7">Actin-related protein 6</fullName>
    </recommendedName>
</protein>
<proteinExistence type="inferred from homology"/>
<evidence type="ECO:0000256" key="4">
    <source>
        <dbReference type="ARBA" id="ARBA00049360"/>
    </source>
</evidence>
<dbReference type="GO" id="GO:0005737">
    <property type="term" value="C:cytoplasm"/>
    <property type="evidence" value="ECO:0007669"/>
    <property type="project" value="UniProtKB-SubCell"/>
</dbReference>
<accession>A0A024GKC8</accession>
<name>A0A024GKC8_9STRA</name>
<organism evidence="5 6">
    <name type="scientific">Albugo candida</name>
    <dbReference type="NCBI Taxonomy" id="65357"/>
    <lineage>
        <taxon>Eukaryota</taxon>
        <taxon>Sar</taxon>
        <taxon>Stramenopiles</taxon>
        <taxon>Oomycota</taxon>
        <taxon>Peronosporomycetes</taxon>
        <taxon>Albuginales</taxon>
        <taxon>Albuginaceae</taxon>
        <taxon>Albugo</taxon>
    </lineage>
</organism>
<dbReference type="GO" id="GO:0005634">
    <property type="term" value="C:nucleus"/>
    <property type="evidence" value="ECO:0007669"/>
    <property type="project" value="UniProtKB-ARBA"/>
</dbReference>
<dbReference type="Pfam" id="PF00022">
    <property type="entry name" value="Actin"/>
    <property type="match status" value="1"/>
</dbReference>